<gene>
    <name evidence="2" type="ORF">GGR03_004262</name>
</gene>
<dbReference type="PANTHER" id="PTHR46310">
    <property type="entry name" value="AMIDASE 1"/>
    <property type="match status" value="1"/>
</dbReference>
<dbReference type="Pfam" id="PF01425">
    <property type="entry name" value="Amidase"/>
    <property type="match status" value="1"/>
</dbReference>
<dbReference type="PANTHER" id="PTHR46310:SF7">
    <property type="entry name" value="AMIDASE 1"/>
    <property type="match status" value="1"/>
</dbReference>
<protein>
    <submittedName>
        <fullName evidence="2">Amidase</fullName>
        <ecNumber evidence="2">3.5.1.4</ecNumber>
    </submittedName>
</protein>
<dbReference type="EMBL" id="JACIEM010000006">
    <property type="protein sequence ID" value="MBB4005163.1"/>
    <property type="molecule type" value="Genomic_DNA"/>
</dbReference>
<keyword evidence="2" id="KW-0378">Hydrolase</keyword>
<dbReference type="InterPro" id="IPR020556">
    <property type="entry name" value="Amidase_CS"/>
</dbReference>
<feature type="domain" description="Amidase" evidence="1">
    <location>
        <begin position="22"/>
        <end position="392"/>
    </location>
</feature>
<dbReference type="Gene3D" id="3.90.1300.10">
    <property type="entry name" value="Amidase signature (AS) domain"/>
    <property type="match status" value="1"/>
</dbReference>
<reference evidence="2 3" key="1">
    <citation type="submission" date="2020-08" db="EMBL/GenBank/DDBJ databases">
        <title>Genomic Encyclopedia of Type Strains, Phase IV (KMG-IV): sequencing the most valuable type-strain genomes for metagenomic binning, comparative biology and taxonomic classification.</title>
        <authorList>
            <person name="Goeker M."/>
        </authorList>
    </citation>
    <scope>NUCLEOTIDE SEQUENCE [LARGE SCALE GENOMIC DNA]</scope>
    <source>
        <strain evidence="2 3">DSM 103570</strain>
    </source>
</reference>
<sequence>MPQSNQPALSREASGAFCPEDNQIALSGAAAGELAGLRFAAKDVFDITGTKTGNGHPDWLRTQEPASRTAPAVQRMLDAGADLVGKTIADELSYSLTGENYHYGTPVNVHDPARVPGGSSSGSASATAAGLVDFALGTDCGGSVRVPASYCGLYGMRPTHGAVTAAGVVPFAPSLDCVGWFARDPDTFARVGKLLLPDDAPAEPVTSLLLAEDAFALLDPALRQAFAASIVQVEAAVAPTTPVTLAEDGLDQWSETFRTVQAGEIWASLGDWIEAVKPRFGPGVSERFAAAKLLDQDAIEAAKQRRLAIRARLDGLLTPEAAILMPTVPRVAPLRNLAAAEVEVAYRHAAMNLLCCAGLAGLPQISLPLATHEGMPIGLSLLGPRGSDRALLALAARLAPATA</sequence>
<dbReference type="RefSeq" id="WP_183210753.1">
    <property type="nucleotide sequence ID" value="NZ_JAAAMM010000006.1"/>
</dbReference>
<comment type="caution">
    <text evidence="2">The sequence shown here is derived from an EMBL/GenBank/DDBJ whole genome shotgun (WGS) entry which is preliminary data.</text>
</comment>
<accession>A0A7W6MRN5</accession>
<dbReference type="InterPro" id="IPR036928">
    <property type="entry name" value="AS_sf"/>
</dbReference>
<dbReference type="SUPFAM" id="SSF75304">
    <property type="entry name" value="Amidase signature (AS) enzymes"/>
    <property type="match status" value="1"/>
</dbReference>
<evidence type="ECO:0000313" key="2">
    <source>
        <dbReference type="EMBL" id="MBB4005163.1"/>
    </source>
</evidence>
<proteinExistence type="predicted"/>
<keyword evidence="3" id="KW-1185">Reference proteome</keyword>
<dbReference type="AlphaFoldDB" id="A0A7W6MRN5"/>
<organism evidence="2 3">
    <name type="scientific">Aurantimonas endophytica</name>
    <dbReference type="NCBI Taxonomy" id="1522175"/>
    <lineage>
        <taxon>Bacteria</taxon>
        <taxon>Pseudomonadati</taxon>
        <taxon>Pseudomonadota</taxon>
        <taxon>Alphaproteobacteria</taxon>
        <taxon>Hyphomicrobiales</taxon>
        <taxon>Aurantimonadaceae</taxon>
        <taxon>Aurantimonas</taxon>
    </lineage>
</organism>
<dbReference type="EC" id="3.5.1.4" evidence="2"/>
<dbReference type="PROSITE" id="PS00571">
    <property type="entry name" value="AMIDASES"/>
    <property type="match status" value="1"/>
</dbReference>
<evidence type="ECO:0000259" key="1">
    <source>
        <dbReference type="Pfam" id="PF01425"/>
    </source>
</evidence>
<dbReference type="InterPro" id="IPR023631">
    <property type="entry name" value="Amidase_dom"/>
</dbReference>
<dbReference type="GO" id="GO:0004040">
    <property type="term" value="F:amidase activity"/>
    <property type="evidence" value="ECO:0007669"/>
    <property type="project" value="UniProtKB-EC"/>
</dbReference>
<name>A0A7W6MRN5_9HYPH</name>
<dbReference type="NCBIfam" id="NF006169">
    <property type="entry name" value="PRK08310.1"/>
    <property type="match status" value="1"/>
</dbReference>
<evidence type="ECO:0000313" key="3">
    <source>
        <dbReference type="Proteomes" id="UP000588647"/>
    </source>
</evidence>
<dbReference type="Proteomes" id="UP000588647">
    <property type="component" value="Unassembled WGS sequence"/>
</dbReference>